<evidence type="ECO:0000256" key="5">
    <source>
        <dbReference type="ARBA" id="ARBA00022989"/>
    </source>
</evidence>
<feature type="transmembrane region" description="Helical" evidence="7">
    <location>
        <begin position="56"/>
        <end position="75"/>
    </location>
</feature>
<keyword evidence="2" id="KW-0813">Transport</keyword>
<evidence type="ECO:0000256" key="3">
    <source>
        <dbReference type="ARBA" id="ARBA00022475"/>
    </source>
</evidence>
<reference evidence="8 9" key="1">
    <citation type="journal article" date="2016" name="BMC Genomics">
        <title>Combined genomic and structural analyses of a cultured magnetotactic bacterium reveals its niche adaptation to a dynamic environment.</title>
        <authorList>
            <person name="Araujo A.C."/>
            <person name="Morillo V."/>
            <person name="Cypriano J."/>
            <person name="Teixeira L.C."/>
            <person name="Leao P."/>
            <person name="Lyra S."/>
            <person name="Almeida L.G."/>
            <person name="Bazylinski D.A."/>
            <person name="Vasconcellos A.T."/>
            <person name="Abreu F."/>
            <person name="Lins U."/>
        </authorList>
    </citation>
    <scope>NUCLEOTIDE SEQUENCE [LARGE SCALE GENOMIC DNA]</scope>
    <source>
        <strain evidence="8 9">IT-1</strain>
    </source>
</reference>
<keyword evidence="5 7" id="KW-1133">Transmembrane helix</keyword>
<accession>A0A1Y2K574</accession>
<dbReference type="AlphaFoldDB" id="A0A1Y2K574"/>
<evidence type="ECO:0000256" key="6">
    <source>
        <dbReference type="ARBA" id="ARBA00023136"/>
    </source>
</evidence>
<evidence type="ECO:0000313" key="8">
    <source>
        <dbReference type="EMBL" id="OSM04409.1"/>
    </source>
</evidence>
<dbReference type="GO" id="GO:0055085">
    <property type="term" value="P:transmembrane transport"/>
    <property type="evidence" value="ECO:0007669"/>
    <property type="project" value="InterPro"/>
</dbReference>
<dbReference type="Proteomes" id="UP000194003">
    <property type="component" value="Unassembled WGS sequence"/>
</dbReference>
<keyword evidence="3" id="KW-1003">Cell membrane</keyword>
<proteinExistence type="predicted"/>
<sequence>MGFPLVEAWFGPEPVVYAMIYDQLGTFPLLASYGAIILATYAHGERPGPLGIAKRILVFPPFVALLAGLALHGVVWPEAISGLLERVGNSLMPVVMLAVGLQLEPRLSRDLWAPMGLGLGLKLLAAPLLFGLVGAAMGLAGIGFEVSVFEAGMGSMITAGALAASAGLAPRLAAAMVGVSIPLSFVTLPLIHALFVAR</sequence>
<evidence type="ECO:0000256" key="4">
    <source>
        <dbReference type="ARBA" id="ARBA00022692"/>
    </source>
</evidence>
<dbReference type="InterPro" id="IPR004776">
    <property type="entry name" value="Mem_transp_PIN-like"/>
</dbReference>
<dbReference type="EMBL" id="LVJN01000019">
    <property type="protein sequence ID" value="OSM04409.1"/>
    <property type="molecule type" value="Genomic_DNA"/>
</dbReference>
<dbReference type="Pfam" id="PF03547">
    <property type="entry name" value="Mem_trans"/>
    <property type="match status" value="1"/>
</dbReference>
<keyword evidence="9" id="KW-1185">Reference proteome</keyword>
<organism evidence="8 9">
    <name type="scientific">Magnetofaba australis IT-1</name>
    <dbReference type="NCBI Taxonomy" id="1434232"/>
    <lineage>
        <taxon>Bacteria</taxon>
        <taxon>Pseudomonadati</taxon>
        <taxon>Pseudomonadota</taxon>
        <taxon>Magnetococcia</taxon>
        <taxon>Magnetococcales</taxon>
        <taxon>Magnetococcaceae</taxon>
        <taxon>Magnetofaba</taxon>
    </lineage>
</organism>
<protein>
    <submittedName>
        <fullName evidence="8">Putative Auxin Efflux Carrier</fullName>
    </submittedName>
</protein>
<comment type="caution">
    <text evidence="8">The sequence shown here is derived from an EMBL/GenBank/DDBJ whole genome shotgun (WGS) entry which is preliminary data.</text>
</comment>
<feature type="transmembrane region" description="Helical" evidence="7">
    <location>
        <begin position="20"/>
        <end position="44"/>
    </location>
</feature>
<name>A0A1Y2K574_9PROT</name>
<evidence type="ECO:0000256" key="7">
    <source>
        <dbReference type="SAM" id="Phobius"/>
    </source>
</evidence>
<feature type="transmembrane region" description="Helical" evidence="7">
    <location>
        <begin position="172"/>
        <end position="197"/>
    </location>
</feature>
<comment type="subcellular location">
    <subcellularLocation>
        <location evidence="1">Membrane</location>
        <topology evidence="1">Multi-pass membrane protein</topology>
    </subcellularLocation>
</comment>
<keyword evidence="6 7" id="KW-0472">Membrane</keyword>
<keyword evidence="4 7" id="KW-0812">Transmembrane</keyword>
<evidence type="ECO:0000256" key="1">
    <source>
        <dbReference type="ARBA" id="ARBA00004141"/>
    </source>
</evidence>
<gene>
    <name evidence="8" type="ORF">MAIT1_04319</name>
</gene>
<dbReference type="PANTHER" id="PTHR36838:SF1">
    <property type="entry name" value="SLR1864 PROTEIN"/>
    <property type="match status" value="1"/>
</dbReference>
<evidence type="ECO:0000256" key="2">
    <source>
        <dbReference type="ARBA" id="ARBA00022448"/>
    </source>
</evidence>
<dbReference type="PANTHER" id="PTHR36838">
    <property type="entry name" value="AUXIN EFFLUX CARRIER FAMILY PROTEIN"/>
    <property type="match status" value="1"/>
</dbReference>
<evidence type="ECO:0000313" key="9">
    <source>
        <dbReference type="Proteomes" id="UP000194003"/>
    </source>
</evidence>
<dbReference type="GO" id="GO:0016020">
    <property type="term" value="C:membrane"/>
    <property type="evidence" value="ECO:0007669"/>
    <property type="project" value="UniProtKB-SubCell"/>
</dbReference>
<dbReference type="STRING" id="1434232.MAIT1_04319"/>